<dbReference type="Proteomes" id="UP000092462">
    <property type="component" value="Unassembled WGS sequence"/>
</dbReference>
<dbReference type="GO" id="GO:0036158">
    <property type="term" value="P:outer dynein arm assembly"/>
    <property type="evidence" value="ECO:0007669"/>
    <property type="project" value="TreeGrafter"/>
</dbReference>
<dbReference type="PANTHER" id="PTHR12442">
    <property type="entry name" value="DYNEIN INTERMEDIATE CHAIN"/>
    <property type="match status" value="1"/>
</dbReference>
<dbReference type="InterPro" id="IPR050687">
    <property type="entry name" value="Dynein_IC"/>
</dbReference>
<dbReference type="EMBL" id="AJVK01003394">
    <property type="status" value="NOT_ANNOTATED_CDS"/>
    <property type="molecule type" value="Genomic_DNA"/>
</dbReference>
<dbReference type="FunFam" id="2.130.10.10:FF:000584">
    <property type="entry name" value="Dynein intermediate chain 2"/>
    <property type="match status" value="1"/>
</dbReference>
<feature type="compositionally biased region" description="Basic and acidic residues" evidence="13">
    <location>
        <begin position="1138"/>
        <end position="1155"/>
    </location>
</feature>
<dbReference type="EMBL" id="AJVK01003395">
    <property type="status" value="NOT_ANNOTATED_CDS"/>
    <property type="molecule type" value="Genomic_DNA"/>
</dbReference>
<comment type="subcellular location">
    <subcellularLocation>
        <location evidence="1">Cytoplasm</location>
        <location evidence="1">Cytoskeleton</location>
        <location evidence="1">Cilium axoneme</location>
    </subcellularLocation>
</comment>
<dbReference type="GO" id="GO:0005874">
    <property type="term" value="C:microtubule"/>
    <property type="evidence" value="ECO:0007669"/>
    <property type="project" value="UniProtKB-KW"/>
</dbReference>
<dbReference type="SMART" id="SM00320">
    <property type="entry name" value="WD40"/>
    <property type="match status" value="9"/>
</dbReference>
<dbReference type="VEuPathDB" id="VectorBase:PPAPM1_010500"/>
<evidence type="ECO:0000256" key="5">
    <source>
        <dbReference type="ARBA" id="ARBA00022701"/>
    </source>
</evidence>
<evidence type="ECO:0000256" key="3">
    <source>
        <dbReference type="ARBA" id="ARBA00022490"/>
    </source>
</evidence>
<dbReference type="FunFam" id="2.130.10.10:FF:000975">
    <property type="entry name" value="Dynein, axonemal, intermediate chain 2a"/>
    <property type="match status" value="1"/>
</dbReference>
<dbReference type="GO" id="GO:0003341">
    <property type="term" value="P:cilium movement"/>
    <property type="evidence" value="ECO:0007669"/>
    <property type="project" value="TreeGrafter"/>
</dbReference>
<dbReference type="PANTHER" id="PTHR12442:SF7">
    <property type="entry name" value="DYNEIN AXONEMAL INTERMEDIATE CHAIN 2"/>
    <property type="match status" value="1"/>
</dbReference>
<dbReference type="GO" id="GO:0045504">
    <property type="term" value="F:dynein heavy chain binding"/>
    <property type="evidence" value="ECO:0007669"/>
    <property type="project" value="TreeGrafter"/>
</dbReference>
<feature type="compositionally biased region" description="Polar residues" evidence="13">
    <location>
        <begin position="1232"/>
        <end position="1245"/>
    </location>
</feature>
<dbReference type="SUPFAM" id="SSF50978">
    <property type="entry name" value="WD40 repeat-like"/>
    <property type="match status" value="2"/>
</dbReference>
<dbReference type="VEuPathDB" id="VectorBase:PPAPM1_005760"/>
<dbReference type="InterPro" id="IPR015943">
    <property type="entry name" value="WD40/YVTN_repeat-like_dom_sf"/>
</dbReference>
<keyword evidence="12" id="KW-0175">Coiled coil</keyword>
<dbReference type="Pfam" id="PF00400">
    <property type="entry name" value="WD40"/>
    <property type="match status" value="2"/>
</dbReference>
<dbReference type="InterPro" id="IPR001680">
    <property type="entry name" value="WD40_rpt"/>
</dbReference>
<feature type="region of interest" description="Disordered" evidence="13">
    <location>
        <begin position="1138"/>
        <end position="1174"/>
    </location>
</feature>
<dbReference type="VEuPathDB" id="VectorBase:PPAI002636"/>
<evidence type="ECO:0000313" key="15">
    <source>
        <dbReference type="Proteomes" id="UP000092462"/>
    </source>
</evidence>
<keyword evidence="7" id="KW-0243">Dynein</keyword>
<evidence type="ECO:0000256" key="1">
    <source>
        <dbReference type="ARBA" id="ARBA00004430"/>
    </source>
</evidence>
<evidence type="ECO:0000256" key="2">
    <source>
        <dbReference type="ARBA" id="ARBA00011059"/>
    </source>
</evidence>
<name>A0A1B0D579_PHLPP</name>
<keyword evidence="6" id="KW-0677">Repeat</keyword>
<evidence type="ECO:0000256" key="7">
    <source>
        <dbReference type="ARBA" id="ARBA00023017"/>
    </source>
</evidence>
<evidence type="ECO:0000256" key="11">
    <source>
        <dbReference type="ARBA" id="ARBA00023273"/>
    </source>
</evidence>
<evidence type="ECO:0000256" key="10">
    <source>
        <dbReference type="ARBA" id="ARBA00023212"/>
    </source>
</evidence>
<dbReference type="PROSITE" id="PS50082">
    <property type="entry name" value="WD_REPEATS_2"/>
    <property type="match status" value="2"/>
</dbReference>
<evidence type="ECO:0000313" key="14">
    <source>
        <dbReference type="EnsemblMetazoa" id="PPAI002636-PA"/>
    </source>
</evidence>
<sequence>MWKESLCVTTSELVAWTYFGHRPQSASRIRGVHTAIRMEIQYVYQKERRDFGKQCFFADKNELLFSEGPNRGTFKEYIQRNPMDRETQKSRQMSASEANTERAVFEHKGINHTEGGWPKDVNLADPEQTVRYKRKIEKDESYIVQVMSLTKPMEHCIFQNNAVNIYENYFEDLEPAPLVEKCSSRTVNVYRDPSAIQRNVTHLSWSPDSGKLAVSHCNRDFHEDRSSQSKNSYIWEIENPNAPLQTFEPPSAIVCLEYNQKDPSSLVSGMFSGQVAGWDTRHGKKPIALTDREVSHRDPVNSVLWINSKSGTEFFSGSSDGQVIWWDTRKINEPLDRLLLDPIKTDEQNLDRSYGCSVLEYETTIPTRFMCGSEQGMLFSCNRKGKSPSEKINIRIMCHLGPIYTVARNPAFVKNFLTVGDWTARIWSEDCRESAIIWTKNHSCLLTCGEWSSTKVSMFYISRMDGVLDAWDLLQQQNDPVLSVKVCDEPIRCLRSHEAGRLISVGSQKGATYLIEVSENMSFSTRNDKPLFTAMLEREAKREKILEAKLRELKLKVRAAQKQDDDTEEARASRQAAIDRACQQAQTDYFKTVEKLRSSRNPDLYPYGNCGGWMGMSKDVKMVVTKPRTLTGQQCYFRDRDKLECHIPSEDAIRKQYLFTRTASKAVQACTPMGLSVCNTENVEYINRGIQHTEGGWPRDVNKNDAEQTQRYRKKIERDEAYSRQVLSMARPMEHFVLQNNALNIYECFFEGIEAIGNAGQCEARTVLAARDPSGDRRPVKRLSWAPEGQPIIAAAYCQFGAQSAQNSCPDSLIWDIRSPNEPLHVLKAWSPTNCVKYNSKDFHLMIGGLVSGQVAQWDPRVGLQTVALSARETSHRDRVTDVLWLSSKNNTEFFSGSSDGQVLTWDVRNLQAPIEDPLIMDPEKTDEPRLDRAEGVTYLEFEPTIPTRFMVGTERGIIFSCNRKGKTPSEKLPFRYHAHLGPIYAVERNPVITKVFLTIGDWQAKIWSEECRESAIIWTRLYKVNLYCGAWSRSRFTLFFVGREDGVIDGWDLLLDQQEPVISVKLCDEPLISLVVHENGENVAVGAMDGTIFVVKVSRFLVENAKNDKAFFTEMLERETRRQKVIEGKIKEMKLKNKAAREEEERIKSPKEDVAQANRLDEEEAGSQSEGFTDETTVLAEKDFFRIIEEERERRVKEAEERALTYGRRQQIPRIEMTLGKKLAQEDPDLNPSNASINQEASCK</sequence>
<evidence type="ECO:0000256" key="6">
    <source>
        <dbReference type="ARBA" id="ARBA00022737"/>
    </source>
</evidence>
<evidence type="ECO:0000256" key="8">
    <source>
        <dbReference type="ARBA" id="ARBA00023069"/>
    </source>
</evidence>
<reference evidence="14" key="1">
    <citation type="submission" date="2022-08" db="UniProtKB">
        <authorList>
            <consortium name="EnsemblMetazoa"/>
        </authorList>
    </citation>
    <scope>IDENTIFICATION</scope>
    <source>
        <strain evidence="14">Israel</strain>
    </source>
</reference>
<keyword evidence="11" id="KW-0966">Cell projection</keyword>
<feature type="coiled-coil region" evidence="12">
    <location>
        <begin position="536"/>
        <end position="570"/>
    </location>
</feature>
<proteinExistence type="inferred from homology"/>
<dbReference type="InterPro" id="IPR036322">
    <property type="entry name" value="WD40_repeat_dom_sf"/>
</dbReference>
<keyword evidence="9" id="KW-0505">Motor protein</keyword>
<evidence type="ECO:0000256" key="4">
    <source>
        <dbReference type="ARBA" id="ARBA00022574"/>
    </source>
</evidence>
<feature type="region of interest" description="Disordered" evidence="13">
    <location>
        <begin position="1223"/>
        <end position="1245"/>
    </location>
</feature>
<evidence type="ECO:0000256" key="13">
    <source>
        <dbReference type="SAM" id="MobiDB-lite"/>
    </source>
</evidence>
<keyword evidence="8" id="KW-0969">Cilium</keyword>
<organism evidence="14 15">
    <name type="scientific">Phlebotomus papatasi</name>
    <name type="common">Sandfly</name>
    <dbReference type="NCBI Taxonomy" id="29031"/>
    <lineage>
        <taxon>Eukaryota</taxon>
        <taxon>Metazoa</taxon>
        <taxon>Ecdysozoa</taxon>
        <taxon>Arthropoda</taxon>
        <taxon>Hexapoda</taxon>
        <taxon>Insecta</taxon>
        <taxon>Pterygota</taxon>
        <taxon>Neoptera</taxon>
        <taxon>Endopterygota</taxon>
        <taxon>Diptera</taxon>
        <taxon>Nematocera</taxon>
        <taxon>Psychodoidea</taxon>
        <taxon>Psychodidae</taxon>
        <taxon>Phlebotomus</taxon>
        <taxon>Phlebotomus</taxon>
    </lineage>
</organism>
<keyword evidence="4" id="KW-0853">WD repeat</keyword>
<dbReference type="EnsemblMetazoa" id="PPAI002636-RA">
    <property type="protein sequence ID" value="PPAI002636-PA"/>
    <property type="gene ID" value="PPAI002636"/>
</dbReference>
<keyword evidence="3" id="KW-0963">Cytoplasm</keyword>
<dbReference type="GO" id="GO:0036157">
    <property type="term" value="C:outer dynein arm"/>
    <property type="evidence" value="ECO:0007669"/>
    <property type="project" value="TreeGrafter"/>
</dbReference>
<comment type="similarity">
    <text evidence="2">Belongs to the dynein intermediate chain family.</text>
</comment>
<dbReference type="AlphaFoldDB" id="A0A1B0D579"/>
<dbReference type="Gene3D" id="2.130.10.10">
    <property type="entry name" value="YVTN repeat-like/Quinoprotein amine dehydrogenase"/>
    <property type="match status" value="4"/>
</dbReference>
<protein>
    <recommendedName>
        <fullName evidence="16">Dynein intermediate chain 3, ciliary</fullName>
    </recommendedName>
</protein>
<keyword evidence="10" id="KW-0206">Cytoskeleton</keyword>
<accession>A0A1B0D579</accession>
<evidence type="ECO:0000256" key="12">
    <source>
        <dbReference type="SAM" id="Coils"/>
    </source>
</evidence>
<evidence type="ECO:0008006" key="16">
    <source>
        <dbReference type="Google" id="ProtNLM"/>
    </source>
</evidence>
<keyword evidence="15" id="KW-1185">Reference proteome</keyword>
<dbReference type="GO" id="GO:0045503">
    <property type="term" value="F:dynein light chain binding"/>
    <property type="evidence" value="ECO:0007669"/>
    <property type="project" value="TreeGrafter"/>
</dbReference>
<evidence type="ECO:0000256" key="9">
    <source>
        <dbReference type="ARBA" id="ARBA00023175"/>
    </source>
</evidence>
<keyword evidence="5" id="KW-0493">Microtubule</keyword>